<keyword evidence="1" id="KW-0472">Membrane</keyword>
<keyword evidence="3" id="KW-1185">Reference proteome</keyword>
<keyword evidence="1" id="KW-1133">Transmembrane helix</keyword>
<feature type="transmembrane region" description="Helical" evidence="1">
    <location>
        <begin position="40"/>
        <end position="60"/>
    </location>
</feature>
<proteinExistence type="predicted"/>
<feature type="transmembrane region" description="Helical" evidence="1">
    <location>
        <begin position="6"/>
        <end position="28"/>
    </location>
</feature>
<name>A0AAE3KML5_9CYAN</name>
<evidence type="ECO:0000256" key="1">
    <source>
        <dbReference type="SAM" id="Phobius"/>
    </source>
</evidence>
<gene>
    <name evidence="2" type="ORF">NJ959_14195</name>
</gene>
<evidence type="ECO:0000313" key="2">
    <source>
        <dbReference type="EMBL" id="MCP2729600.1"/>
    </source>
</evidence>
<keyword evidence="1" id="KW-0812">Transmembrane</keyword>
<dbReference type="AlphaFoldDB" id="A0AAE3KML5"/>
<dbReference type="EMBL" id="JAMZMM010000128">
    <property type="protein sequence ID" value="MCP2729600.1"/>
    <property type="molecule type" value="Genomic_DNA"/>
</dbReference>
<dbReference type="Proteomes" id="UP001204953">
    <property type="component" value="Unassembled WGS sequence"/>
</dbReference>
<evidence type="ECO:0000313" key="3">
    <source>
        <dbReference type="Proteomes" id="UP001204953"/>
    </source>
</evidence>
<organism evidence="2 3">
    <name type="scientific">Limnofasciculus baicalensis BBK-W-15</name>
    <dbReference type="NCBI Taxonomy" id="2699891"/>
    <lineage>
        <taxon>Bacteria</taxon>
        <taxon>Bacillati</taxon>
        <taxon>Cyanobacteriota</taxon>
        <taxon>Cyanophyceae</taxon>
        <taxon>Coleofasciculales</taxon>
        <taxon>Coleofasciculaceae</taxon>
        <taxon>Limnofasciculus</taxon>
        <taxon>Limnofasciculus baicalensis</taxon>
    </lineage>
</organism>
<comment type="caution">
    <text evidence="2">The sequence shown here is derived from an EMBL/GenBank/DDBJ whole genome shotgun (WGS) entry which is preliminary data.</text>
</comment>
<accession>A0AAE3KML5</accession>
<reference evidence="2" key="1">
    <citation type="submission" date="2022-06" db="EMBL/GenBank/DDBJ databases">
        <title>New cyanobacteria of genus Symplocastrum in benthos of Lake Baikal.</title>
        <authorList>
            <person name="Sorokovikova E."/>
            <person name="Tikhonova I."/>
            <person name="Krasnopeev A."/>
            <person name="Evseev P."/>
            <person name="Gladkikh A."/>
            <person name="Belykh O."/>
        </authorList>
    </citation>
    <scope>NUCLEOTIDE SEQUENCE</scope>
    <source>
        <strain evidence="2">BBK-W-15</strain>
    </source>
</reference>
<dbReference type="RefSeq" id="WP_254012383.1">
    <property type="nucleotide sequence ID" value="NZ_JAMZMM010000128.1"/>
</dbReference>
<sequence>MGIIFDVAIISYLLIALSLWIKYLSLLLKEQNISPEDKTICIITFALASIFWPIVMPISYAELFGSQNSIKKTLVGVNE</sequence>
<protein>
    <submittedName>
        <fullName evidence="2">Uncharacterized protein</fullName>
    </submittedName>
</protein>